<dbReference type="PRINTS" id="PR00252">
    <property type="entry name" value="NRIONCHANNEL"/>
</dbReference>
<keyword evidence="13" id="KW-0628">Postsynaptic cell membrane</keyword>
<comment type="similarity">
    <text evidence="1">Belongs to the ligand-gated ion channel (TC 1.A.9) family. Acetylcholine receptor (TC 1.A.9.1) subfamily.</text>
</comment>
<dbReference type="GO" id="GO:0022848">
    <property type="term" value="F:acetylcholine-gated monoatomic cation-selective channel activity"/>
    <property type="evidence" value="ECO:0007669"/>
    <property type="project" value="InterPro"/>
</dbReference>
<evidence type="ECO:0000256" key="13">
    <source>
        <dbReference type="ARBA" id="ARBA00023257"/>
    </source>
</evidence>
<evidence type="ECO:0000256" key="3">
    <source>
        <dbReference type="ARBA" id="ARBA00022475"/>
    </source>
</evidence>
<name>A0A0N4VD61_ENTVE</name>
<dbReference type="Gene3D" id="2.70.170.10">
    <property type="entry name" value="Neurotransmitter-gated ion-channel ligand-binding domain"/>
    <property type="match status" value="1"/>
</dbReference>
<evidence type="ECO:0000259" key="18">
    <source>
        <dbReference type="Pfam" id="PF02931"/>
    </source>
</evidence>
<dbReference type="EMBL" id="UXUI01009217">
    <property type="protein sequence ID" value="VDD93265.1"/>
    <property type="molecule type" value="Genomic_DNA"/>
</dbReference>
<dbReference type="GO" id="GO:0045211">
    <property type="term" value="C:postsynaptic membrane"/>
    <property type="evidence" value="ECO:0007669"/>
    <property type="project" value="UniProtKB-SubCell"/>
</dbReference>
<dbReference type="GO" id="GO:0004888">
    <property type="term" value="F:transmembrane signaling receptor activity"/>
    <property type="evidence" value="ECO:0007669"/>
    <property type="project" value="InterPro"/>
</dbReference>
<feature type="domain" description="Neurotransmitter-gated ion-channel ligand-binding" evidence="18">
    <location>
        <begin position="189"/>
        <end position="261"/>
    </location>
</feature>
<dbReference type="AlphaFoldDB" id="A0A0N4VD61"/>
<evidence type="ECO:0000313" key="21">
    <source>
        <dbReference type="Proteomes" id="UP000274131"/>
    </source>
</evidence>
<dbReference type="FunFam" id="1.20.58.390:FF:000046">
    <property type="entry name" value="AcetylCholine Receptor"/>
    <property type="match status" value="1"/>
</dbReference>
<dbReference type="InterPro" id="IPR006202">
    <property type="entry name" value="Neur_chan_lig-bd"/>
</dbReference>
<dbReference type="InterPro" id="IPR002394">
    <property type="entry name" value="Nicotinic_acetylcholine_rcpt"/>
</dbReference>
<keyword evidence="4 17" id="KW-0812">Transmembrane</keyword>
<dbReference type="InterPro" id="IPR018000">
    <property type="entry name" value="Neurotransmitter_ion_chnl_CS"/>
</dbReference>
<keyword evidence="15 17" id="KW-0407">Ion channel</keyword>
<dbReference type="WBParaSite" id="EVEC_0000853201-mRNA-1">
    <property type="protein sequence ID" value="EVEC_0000853201-mRNA-1"/>
    <property type="gene ID" value="EVEC_0000853201"/>
</dbReference>
<dbReference type="Gene3D" id="1.20.58.390">
    <property type="entry name" value="Neurotransmitter-gated ion-channel transmembrane domain"/>
    <property type="match status" value="2"/>
</dbReference>
<evidence type="ECO:0000256" key="9">
    <source>
        <dbReference type="ARBA" id="ARBA00023136"/>
    </source>
</evidence>
<evidence type="ECO:0000256" key="14">
    <source>
        <dbReference type="ARBA" id="ARBA00023286"/>
    </source>
</evidence>
<dbReference type="FunFam" id="2.70.170.10:FF:000016">
    <property type="entry name" value="Nicotinic acetylcholine receptor subunit"/>
    <property type="match status" value="1"/>
</dbReference>
<keyword evidence="11" id="KW-0675">Receptor</keyword>
<feature type="chain" id="PRO_5043073190" evidence="17">
    <location>
        <begin position="22"/>
        <end position="484"/>
    </location>
</feature>
<evidence type="ECO:0000256" key="15">
    <source>
        <dbReference type="ARBA" id="ARBA00023303"/>
    </source>
</evidence>
<accession>A0A0N4VD61</accession>
<feature type="transmembrane region" description="Helical" evidence="17">
    <location>
        <begin position="293"/>
        <end position="311"/>
    </location>
</feature>
<evidence type="ECO:0000256" key="10">
    <source>
        <dbReference type="ARBA" id="ARBA00023157"/>
    </source>
</evidence>
<keyword evidence="12" id="KW-0325">Glycoprotein</keyword>
<evidence type="ECO:0000256" key="5">
    <source>
        <dbReference type="ARBA" id="ARBA00022729"/>
    </source>
</evidence>
<dbReference type="InterPro" id="IPR006201">
    <property type="entry name" value="Neur_channel"/>
</dbReference>
<dbReference type="SUPFAM" id="SSF63712">
    <property type="entry name" value="Nicotinic receptor ligand binding domain-like"/>
    <property type="match status" value="1"/>
</dbReference>
<evidence type="ECO:0000256" key="12">
    <source>
        <dbReference type="ARBA" id="ARBA00023180"/>
    </source>
</evidence>
<dbReference type="OrthoDB" id="5975154at2759"/>
<evidence type="ECO:0000256" key="17">
    <source>
        <dbReference type="RuleBase" id="RU000687"/>
    </source>
</evidence>
<feature type="transmembrane region" description="Helical" evidence="17">
    <location>
        <begin position="262"/>
        <end position="281"/>
    </location>
</feature>
<evidence type="ECO:0000256" key="4">
    <source>
        <dbReference type="ARBA" id="ARBA00022692"/>
    </source>
</evidence>
<proteinExistence type="inferred from homology"/>
<dbReference type="Pfam" id="PF02931">
    <property type="entry name" value="Neur_chan_LBD"/>
    <property type="match status" value="2"/>
</dbReference>
<keyword evidence="2 17" id="KW-0813">Transport</keyword>
<evidence type="ECO:0000256" key="6">
    <source>
        <dbReference type="ARBA" id="ARBA00022989"/>
    </source>
</evidence>
<comment type="subcellular location">
    <subcellularLocation>
        <location evidence="16">Postsynaptic cell membrane</location>
        <topology evidence="16">Multi-pass membrane protein</topology>
    </subcellularLocation>
</comment>
<evidence type="ECO:0000256" key="2">
    <source>
        <dbReference type="ARBA" id="ARBA00022448"/>
    </source>
</evidence>
<keyword evidence="8 17" id="KW-0406">Ion transport</keyword>
<dbReference type="Proteomes" id="UP000274131">
    <property type="component" value="Unassembled WGS sequence"/>
</dbReference>
<keyword evidence="14" id="KW-1071">Ligand-gated ion channel</keyword>
<keyword evidence="6 17" id="KW-1133">Transmembrane helix</keyword>
<dbReference type="CDD" id="cd18997">
    <property type="entry name" value="LGIC_ECD_nAChR"/>
    <property type="match status" value="1"/>
</dbReference>
<evidence type="ECO:0000256" key="8">
    <source>
        <dbReference type="ARBA" id="ARBA00023065"/>
    </source>
</evidence>
<dbReference type="PRINTS" id="PR00254">
    <property type="entry name" value="NICOTINICR"/>
</dbReference>
<keyword evidence="5 17" id="KW-0732">Signal</keyword>
<dbReference type="CDD" id="cd19051">
    <property type="entry name" value="LGIC_TM_cation"/>
    <property type="match status" value="1"/>
</dbReference>
<evidence type="ECO:0000259" key="19">
    <source>
        <dbReference type="Pfam" id="PF02932"/>
    </source>
</evidence>
<reference evidence="22" key="1">
    <citation type="submission" date="2017-02" db="UniProtKB">
        <authorList>
            <consortium name="WormBaseParasite"/>
        </authorList>
    </citation>
    <scope>IDENTIFICATION</scope>
</reference>
<sequence>MIVCKKHLSCIVFCCIGFARASSDENRLYTDLLTNYNHLERPVNNASHALLVKMKLYLQAIVDVDEKNQVVQINAWQKYIWEDYKLKWDPGEYGGIKVVRFPGTADHIWRPDILLYNSADENFDSTFKSNIVAYHTGEVQWIPPGLLKFSCKMDITWFPFDDQACVLKVIGRSDKISTFIFSEVVSSYLQFGSWTYYGSDLDLVIDKEGTNETHTMDLSDYVENGEWNLLATPAYREVKHYKCCPEPYISLLFTMHLRRRTLYYGFNLIIPSLLISLMTVLGFTLPPDAGEKITLEITILLSVCFFLSMVADMTPPTSEAIPLLGAFFSCCMLVVSTSVVFTIVVLNLHFRNPETHVMTPLVRKILLEWLPWLLMMSRPGVTYRRGKSLELTFSQSKPEEPEPVDTTTFSEENASELQIILLHRVYSELKEITQRMKDEEEAEKLQNDWKFAAVVVDRACLVCFSVFITLSACGIILSAPHLTA</sequence>
<keyword evidence="9 17" id="KW-0472">Membrane</keyword>
<dbReference type="STRING" id="51028.A0A0N4VD61"/>
<evidence type="ECO:0000256" key="11">
    <source>
        <dbReference type="ARBA" id="ARBA00023170"/>
    </source>
</evidence>
<evidence type="ECO:0000313" key="20">
    <source>
        <dbReference type="EMBL" id="VDD93265.1"/>
    </source>
</evidence>
<dbReference type="InterPro" id="IPR036719">
    <property type="entry name" value="Neuro-gated_channel_TM_sf"/>
</dbReference>
<evidence type="ECO:0000256" key="16">
    <source>
        <dbReference type="ARBA" id="ARBA00034104"/>
    </source>
</evidence>
<evidence type="ECO:0000256" key="1">
    <source>
        <dbReference type="ARBA" id="ARBA00009237"/>
    </source>
</evidence>
<dbReference type="InterPro" id="IPR036734">
    <property type="entry name" value="Neur_chan_lig-bd_sf"/>
</dbReference>
<keyword evidence="10" id="KW-1015">Disulfide bond</keyword>
<feature type="transmembrane region" description="Helical" evidence="17">
    <location>
        <begin position="459"/>
        <end position="479"/>
    </location>
</feature>
<feature type="signal peptide" evidence="17">
    <location>
        <begin position="1"/>
        <end position="21"/>
    </location>
</feature>
<evidence type="ECO:0000256" key="7">
    <source>
        <dbReference type="ARBA" id="ARBA00023018"/>
    </source>
</evidence>
<dbReference type="InterPro" id="IPR038050">
    <property type="entry name" value="Neuro_actylchol_rec"/>
</dbReference>
<keyword evidence="21" id="KW-1185">Reference proteome</keyword>
<feature type="domain" description="Neurotransmitter-gated ion-channel ligand-binding" evidence="18">
    <location>
        <begin position="25"/>
        <end position="169"/>
    </location>
</feature>
<dbReference type="PANTHER" id="PTHR18945">
    <property type="entry name" value="NEUROTRANSMITTER GATED ION CHANNEL"/>
    <property type="match status" value="1"/>
</dbReference>
<dbReference type="PROSITE" id="PS00236">
    <property type="entry name" value="NEUROTR_ION_CHANNEL"/>
    <property type="match status" value="1"/>
</dbReference>
<dbReference type="Pfam" id="PF02932">
    <property type="entry name" value="Neur_chan_memb"/>
    <property type="match status" value="1"/>
</dbReference>
<reference evidence="20 21" key="2">
    <citation type="submission" date="2018-10" db="EMBL/GenBank/DDBJ databases">
        <authorList>
            <consortium name="Pathogen Informatics"/>
        </authorList>
    </citation>
    <scope>NUCLEOTIDE SEQUENCE [LARGE SCALE GENOMIC DNA]</scope>
</reference>
<protein>
    <submittedName>
        <fullName evidence="22">Acetylcholine receptor subunit alpha-type acr-16</fullName>
    </submittedName>
</protein>
<evidence type="ECO:0000313" key="22">
    <source>
        <dbReference type="WBParaSite" id="EVEC_0000853201-mRNA-1"/>
    </source>
</evidence>
<feature type="domain" description="Neurotransmitter-gated ion-channel transmembrane" evidence="19">
    <location>
        <begin position="268"/>
        <end position="472"/>
    </location>
</feature>
<dbReference type="InterPro" id="IPR006029">
    <property type="entry name" value="Neurotrans-gated_channel_TM"/>
</dbReference>
<keyword evidence="3" id="KW-1003">Cell membrane</keyword>
<organism evidence="22">
    <name type="scientific">Enterobius vermicularis</name>
    <name type="common">Human pinworm</name>
    <dbReference type="NCBI Taxonomy" id="51028"/>
    <lineage>
        <taxon>Eukaryota</taxon>
        <taxon>Metazoa</taxon>
        <taxon>Ecdysozoa</taxon>
        <taxon>Nematoda</taxon>
        <taxon>Chromadorea</taxon>
        <taxon>Rhabditida</taxon>
        <taxon>Spirurina</taxon>
        <taxon>Oxyuridomorpha</taxon>
        <taxon>Oxyuroidea</taxon>
        <taxon>Oxyuridae</taxon>
        <taxon>Enterobius</taxon>
    </lineage>
</organism>
<dbReference type="SUPFAM" id="SSF90112">
    <property type="entry name" value="Neurotransmitter-gated ion-channel transmembrane pore"/>
    <property type="match status" value="1"/>
</dbReference>
<feature type="transmembrane region" description="Helical" evidence="17">
    <location>
        <begin position="323"/>
        <end position="348"/>
    </location>
</feature>
<keyword evidence="7" id="KW-0770">Synapse</keyword>
<gene>
    <name evidence="20" type="ORF">EVEC_LOCUS8016</name>
</gene>